<dbReference type="Proteomes" id="UP000237000">
    <property type="component" value="Unassembled WGS sequence"/>
</dbReference>
<dbReference type="PANTHER" id="PTHR13234:SF8">
    <property type="entry name" value="GAMMA-INTERFERON-INDUCIBLE LYSOSOMAL THIOL REDUCTASE"/>
    <property type="match status" value="1"/>
</dbReference>
<feature type="chain" id="PRO_5015123960" evidence="6">
    <location>
        <begin position="28"/>
        <end position="115"/>
    </location>
</feature>
<evidence type="ECO:0000256" key="1">
    <source>
        <dbReference type="ARBA" id="ARBA00004613"/>
    </source>
</evidence>
<evidence type="ECO:0000256" key="3">
    <source>
        <dbReference type="ARBA" id="ARBA00022525"/>
    </source>
</evidence>
<comment type="subcellular location">
    <subcellularLocation>
        <location evidence="1">Secreted</location>
    </subcellularLocation>
</comment>
<dbReference type="InParanoid" id="A0A2P5EK00"/>
<dbReference type="OrthoDB" id="958254at2759"/>
<evidence type="ECO:0000313" key="8">
    <source>
        <dbReference type="Proteomes" id="UP000237000"/>
    </source>
</evidence>
<sequence length="115" mass="13055">MDPKSKARLLVLFNIFIFISSLHQASSSNSEKKVSVELYYETLCPDSVDFILNQVVQLFQSPLISVVDLKFVPYGNARLRSNHTIICQRELRLGFLIGAKGYYSSLLFHPLSDLT</sequence>
<protein>
    <submittedName>
        <fullName evidence="7">Gamma interferon inducible lysosomal thiol reductase GILT</fullName>
    </submittedName>
</protein>
<keyword evidence="8" id="KW-1185">Reference proteome</keyword>
<dbReference type="InterPro" id="IPR004911">
    <property type="entry name" value="Interferon-induced_GILT"/>
</dbReference>
<accession>A0A2P5EK00</accession>
<dbReference type="Pfam" id="PF03227">
    <property type="entry name" value="GILT"/>
    <property type="match status" value="1"/>
</dbReference>
<reference evidence="8" key="1">
    <citation type="submission" date="2016-06" db="EMBL/GenBank/DDBJ databases">
        <title>Parallel loss of symbiosis genes in relatives of nitrogen-fixing non-legume Parasponia.</title>
        <authorList>
            <person name="Van Velzen R."/>
            <person name="Holmer R."/>
            <person name="Bu F."/>
            <person name="Rutten L."/>
            <person name="Van Zeijl A."/>
            <person name="Liu W."/>
            <person name="Santuari L."/>
            <person name="Cao Q."/>
            <person name="Sharma T."/>
            <person name="Shen D."/>
            <person name="Roswanjaya Y."/>
            <person name="Wardhani T."/>
            <person name="Kalhor M.S."/>
            <person name="Jansen J."/>
            <person name="Van den Hoogen J."/>
            <person name="Gungor B."/>
            <person name="Hartog M."/>
            <person name="Hontelez J."/>
            <person name="Verver J."/>
            <person name="Yang W.-C."/>
            <person name="Schijlen E."/>
            <person name="Repin R."/>
            <person name="Schilthuizen M."/>
            <person name="Schranz E."/>
            <person name="Heidstra R."/>
            <person name="Miyata K."/>
            <person name="Fedorova E."/>
            <person name="Kohlen W."/>
            <person name="Bisseling T."/>
            <person name="Smit S."/>
            <person name="Geurts R."/>
        </authorList>
    </citation>
    <scope>NUCLEOTIDE SEQUENCE [LARGE SCALE GENOMIC DNA]</scope>
    <source>
        <strain evidence="8">cv. RG33-2</strain>
    </source>
</reference>
<evidence type="ECO:0000313" key="7">
    <source>
        <dbReference type="EMBL" id="PON85887.1"/>
    </source>
</evidence>
<keyword evidence="5" id="KW-0325">Glycoprotein</keyword>
<organism evidence="7 8">
    <name type="scientific">Trema orientale</name>
    <name type="common">Charcoal tree</name>
    <name type="synonym">Celtis orientalis</name>
    <dbReference type="NCBI Taxonomy" id="63057"/>
    <lineage>
        <taxon>Eukaryota</taxon>
        <taxon>Viridiplantae</taxon>
        <taxon>Streptophyta</taxon>
        <taxon>Embryophyta</taxon>
        <taxon>Tracheophyta</taxon>
        <taxon>Spermatophyta</taxon>
        <taxon>Magnoliopsida</taxon>
        <taxon>eudicotyledons</taxon>
        <taxon>Gunneridae</taxon>
        <taxon>Pentapetalae</taxon>
        <taxon>rosids</taxon>
        <taxon>fabids</taxon>
        <taxon>Rosales</taxon>
        <taxon>Cannabaceae</taxon>
        <taxon>Trema</taxon>
    </lineage>
</organism>
<dbReference type="AlphaFoldDB" id="A0A2P5EK00"/>
<evidence type="ECO:0000256" key="4">
    <source>
        <dbReference type="ARBA" id="ARBA00022729"/>
    </source>
</evidence>
<dbReference type="EMBL" id="JXTC01000141">
    <property type="protein sequence ID" value="PON85887.1"/>
    <property type="molecule type" value="Genomic_DNA"/>
</dbReference>
<comment type="caution">
    <text evidence="7">The sequence shown here is derived from an EMBL/GenBank/DDBJ whole genome shotgun (WGS) entry which is preliminary data.</text>
</comment>
<dbReference type="GO" id="GO:0005576">
    <property type="term" value="C:extracellular region"/>
    <property type="evidence" value="ECO:0007669"/>
    <property type="project" value="UniProtKB-SubCell"/>
</dbReference>
<keyword evidence="4 6" id="KW-0732">Signal</keyword>
<dbReference type="PANTHER" id="PTHR13234">
    <property type="entry name" value="GAMMA-INTERFERON INDUCIBLE LYSOSOMAL THIOL REDUCTASE GILT"/>
    <property type="match status" value="1"/>
</dbReference>
<proteinExistence type="inferred from homology"/>
<name>A0A2P5EK00_TREOI</name>
<comment type="similarity">
    <text evidence="2">Belongs to the GILT family.</text>
</comment>
<keyword evidence="3" id="KW-0964">Secreted</keyword>
<evidence type="ECO:0000256" key="5">
    <source>
        <dbReference type="ARBA" id="ARBA00023180"/>
    </source>
</evidence>
<dbReference type="GO" id="GO:0016671">
    <property type="term" value="F:oxidoreductase activity, acting on a sulfur group of donors, disulfide as acceptor"/>
    <property type="evidence" value="ECO:0007669"/>
    <property type="project" value="InterPro"/>
</dbReference>
<evidence type="ECO:0000256" key="2">
    <source>
        <dbReference type="ARBA" id="ARBA00005679"/>
    </source>
</evidence>
<evidence type="ECO:0000256" key="6">
    <source>
        <dbReference type="SAM" id="SignalP"/>
    </source>
</evidence>
<feature type="signal peptide" evidence="6">
    <location>
        <begin position="1"/>
        <end position="27"/>
    </location>
</feature>
<gene>
    <name evidence="7" type="ORF">TorRG33x02_183510</name>
</gene>
<dbReference type="STRING" id="63057.A0A2P5EK00"/>